<dbReference type="SUPFAM" id="SSF48371">
    <property type="entry name" value="ARM repeat"/>
    <property type="match status" value="1"/>
</dbReference>
<comment type="caution">
    <text evidence="1">The sequence shown here is derived from an EMBL/GenBank/DDBJ whole genome shotgun (WGS) entry which is preliminary data.</text>
</comment>
<gene>
    <name evidence="1" type="ORF">EHQ30_13185</name>
</gene>
<evidence type="ECO:0000313" key="1">
    <source>
        <dbReference type="EMBL" id="TGK92404.1"/>
    </source>
</evidence>
<evidence type="ECO:0000313" key="2">
    <source>
        <dbReference type="Proteomes" id="UP000297891"/>
    </source>
</evidence>
<sequence length="233" mass="26944">MSKSIENLLKNSRLPGPRGNLELLYSFSKTATEKEIKECLSFAKDDLHNSPEEFVVMCGIVGYCIFHKDNIKSTLTTIRKYASHNSWRIREAVAIGIQEIIENDTKQMIQNLKQWMQGNELEKRAVVAALCEPKLLKEKAAVMSLLEVLQEITMTFDETKDKLSEEQNSLRKTLGYCWSVAIVPFPTEGKSAFEKIIKSKNKHIRWIIKENLKKNRLIKMDRNWVDKILKQIS</sequence>
<dbReference type="OrthoDB" id="154709at2"/>
<evidence type="ECO:0008006" key="3">
    <source>
        <dbReference type="Google" id="ProtNLM"/>
    </source>
</evidence>
<dbReference type="InterPro" id="IPR016024">
    <property type="entry name" value="ARM-type_fold"/>
</dbReference>
<name>A0A2M9XX23_9LEPT</name>
<proteinExistence type="predicted"/>
<reference evidence="1" key="1">
    <citation type="journal article" date="2019" name="PLoS Negl. Trop. Dis.">
        <title>Revisiting the worldwide diversity of Leptospira species in the environment.</title>
        <authorList>
            <person name="Vincent A.T."/>
            <person name="Schiettekatte O."/>
            <person name="Bourhy P."/>
            <person name="Veyrier F.J."/>
            <person name="Picardeau M."/>
        </authorList>
    </citation>
    <scope>NUCLEOTIDE SEQUENCE [LARGE SCALE GENOMIC DNA]</scope>
    <source>
        <strain evidence="1">201800277</strain>
    </source>
</reference>
<dbReference type="Proteomes" id="UP000297891">
    <property type="component" value="Unassembled WGS sequence"/>
</dbReference>
<dbReference type="EMBL" id="RQFP01000013">
    <property type="protein sequence ID" value="TGK92404.1"/>
    <property type="molecule type" value="Genomic_DNA"/>
</dbReference>
<protein>
    <recommendedName>
        <fullName evidence="3">HEAT repeat domain-containing protein</fullName>
    </recommendedName>
</protein>
<dbReference type="RefSeq" id="WP_100792273.1">
    <property type="nucleotide sequence ID" value="NZ_NPDQ01000012.1"/>
</dbReference>
<accession>A0A2M9XX23</accession>
<keyword evidence="2" id="KW-1185">Reference proteome</keyword>
<dbReference type="AlphaFoldDB" id="A0A2M9XX23"/>
<organism evidence="1 2">
    <name type="scientific">Leptospira brenneri</name>
    <dbReference type="NCBI Taxonomy" id="2023182"/>
    <lineage>
        <taxon>Bacteria</taxon>
        <taxon>Pseudomonadati</taxon>
        <taxon>Spirochaetota</taxon>
        <taxon>Spirochaetia</taxon>
        <taxon>Leptospirales</taxon>
        <taxon>Leptospiraceae</taxon>
        <taxon>Leptospira</taxon>
    </lineage>
</organism>